<reference evidence="1 2" key="1">
    <citation type="submission" date="2019-04" db="EMBL/GenBank/DDBJ databases">
        <title>Streptomyces oryziradicis sp. nov., a novel actinomycete isolated from rhizosphere soil of rice (Oryza sativa L.).</title>
        <authorList>
            <person name="Li C."/>
        </authorList>
    </citation>
    <scope>NUCLEOTIDE SEQUENCE [LARGE SCALE GENOMIC DNA]</scope>
    <source>
        <strain evidence="1 2">NEAU-C40</strain>
    </source>
</reference>
<dbReference type="AlphaFoldDB" id="A0A4U0RWP3"/>
<dbReference type="Proteomes" id="UP000305778">
    <property type="component" value="Unassembled WGS sequence"/>
</dbReference>
<keyword evidence="2" id="KW-1185">Reference proteome</keyword>
<gene>
    <name evidence="1" type="ORF">FCI23_46535</name>
</gene>
<protein>
    <submittedName>
        <fullName evidence="1">Uncharacterized protein</fullName>
    </submittedName>
</protein>
<evidence type="ECO:0000313" key="2">
    <source>
        <dbReference type="Proteomes" id="UP000305778"/>
    </source>
</evidence>
<dbReference type="EMBL" id="SUMC01000113">
    <property type="protein sequence ID" value="TJZ99240.1"/>
    <property type="molecule type" value="Genomic_DNA"/>
</dbReference>
<comment type="caution">
    <text evidence="1">The sequence shown here is derived from an EMBL/GenBank/DDBJ whole genome shotgun (WGS) entry which is preliminary data.</text>
</comment>
<name>A0A4U0RWP3_9ACTN</name>
<proteinExistence type="predicted"/>
<organism evidence="1 2">
    <name type="scientific">Actinacidiphila oryziradicis</name>
    <dbReference type="NCBI Taxonomy" id="2571141"/>
    <lineage>
        <taxon>Bacteria</taxon>
        <taxon>Bacillati</taxon>
        <taxon>Actinomycetota</taxon>
        <taxon>Actinomycetes</taxon>
        <taxon>Kitasatosporales</taxon>
        <taxon>Streptomycetaceae</taxon>
        <taxon>Actinacidiphila</taxon>
    </lineage>
</organism>
<dbReference type="RefSeq" id="WP_136730078.1">
    <property type="nucleotide sequence ID" value="NZ_SUMC01000113.1"/>
</dbReference>
<evidence type="ECO:0000313" key="1">
    <source>
        <dbReference type="EMBL" id="TJZ99240.1"/>
    </source>
</evidence>
<accession>A0A4U0RWP3</accession>
<sequence length="60" mass="6526">MIQLRCQPARCFCFQCNTDTRVAHPGRERAVATLSGAGSGELVRPQPVQPIDDRLLCEGG</sequence>